<dbReference type="GO" id="GO:0008726">
    <property type="term" value="F:alkanesulfonate monooxygenase activity"/>
    <property type="evidence" value="ECO:0007669"/>
    <property type="project" value="TreeGrafter"/>
</dbReference>
<keyword evidence="7" id="KW-1185">Reference proteome</keyword>
<reference evidence="6 7" key="1">
    <citation type="submission" date="2019-02" db="EMBL/GenBank/DDBJ databases">
        <title>Kribbella capetownensis sp. nov. and Kribbella speibonae sp. nov., isolated from soil.</title>
        <authorList>
            <person name="Curtis S.M."/>
            <person name="Norton I."/>
            <person name="Everest G.J."/>
            <person name="Meyers P.R."/>
        </authorList>
    </citation>
    <scope>NUCLEOTIDE SEQUENCE [LARGE SCALE GENOMIC DNA]</scope>
    <source>
        <strain evidence="6 7">YM53</strain>
    </source>
</reference>
<evidence type="ECO:0000313" key="7">
    <source>
        <dbReference type="Proteomes" id="UP000293342"/>
    </source>
</evidence>
<keyword evidence="4" id="KW-0503">Monooxygenase</keyword>
<evidence type="ECO:0000256" key="3">
    <source>
        <dbReference type="ARBA" id="ARBA00023002"/>
    </source>
</evidence>
<organism evidence="6 7">
    <name type="scientific">Kribbella capetownensis</name>
    <dbReference type="NCBI Taxonomy" id="1572659"/>
    <lineage>
        <taxon>Bacteria</taxon>
        <taxon>Bacillati</taxon>
        <taxon>Actinomycetota</taxon>
        <taxon>Actinomycetes</taxon>
        <taxon>Propionibacteriales</taxon>
        <taxon>Kribbellaceae</taxon>
        <taxon>Kribbella</taxon>
    </lineage>
</organism>
<proteinExistence type="predicted"/>
<dbReference type="Gene3D" id="3.20.20.30">
    <property type="entry name" value="Luciferase-like domain"/>
    <property type="match status" value="1"/>
</dbReference>
<keyword evidence="1" id="KW-0285">Flavoprotein</keyword>
<dbReference type="PANTHER" id="PTHR42847:SF4">
    <property type="entry name" value="ALKANESULFONATE MONOOXYGENASE-RELATED"/>
    <property type="match status" value="1"/>
</dbReference>
<protein>
    <submittedName>
        <fullName evidence="6">LLM class flavin-dependent oxidoreductase</fullName>
    </submittedName>
</protein>
<dbReference type="GO" id="GO:0046306">
    <property type="term" value="P:alkanesulfonate catabolic process"/>
    <property type="evidence" value="ECO:0007669"/>
    <property type="project" value="TreeGrafter"/>
</dbReference>
<dbReference type="EMBL" id="SJKD01000002">
    <property type="protein sequence ID" value="TCC51414.1"/>
    <property type="molecule type" value="Genomic_DNA"/>
</dbReference>
<name>A0A4R0JYQ4_9ACTN</name>
<dbReference type="InterPro" id="IPR050172">
    <property type="entry name" value="SsuD_RutA_monooxygenase"/>
</dbReference>
<evidence type="ECO:0000256" key="2">
    <source>
        <dbReference type="ARBA" id="ARBA00022643"/>
    </source>
</evidence>
<dbReference type="InterPro" id="IPR036661">
    <property type="entry name" value="Luciferase-like_sf"/>
</dbReference>
<evidence type="ECO:0000256" key="4">
    <source>
        <dbReference type="ARBA" id="ARBA00023033"/>
    </source>
</evidence>
<dbReference type="InterPro" id="IPR011251">
    <property type="entry name" value="Luciferase-like_dom"/>
</dbReference>
<comment type="caution">
    <text evidence="6">The sequence shown here is derived from an EMBL/GenBank/DDBJ whole genome shotgun (WGS) entry which is preliminary data.</text>
</comment>
<keyword evidence="3" id="KW-0560">Oxidoreductase</keyword>
<dbReference type="OrthoDB" id="3813791at2"/>
<keyword evidence="2" id="KW-0288">FMN</keyword>
<sequence>MKIGVILPSVDVQRTEHLDLRAAARYAEEAGLDSIWMGDHLATGAATVDMTIGLATAAAATERVAIGASVFVPAIRPLAWAAKQIASLQYVSGERVILGVGSGGGEEQWRAAEVPFAERGRRTDRALRSLPDLLAGKPVEIGPDGQAVQLAPAVARPRFWVGNDSAVARRRAAQLGDGWFPSLVPVEDVATGREHLEELAGRYARPVPTIAIGGVSAGGADDGAVRALAAGIADGYGMPYERALSLPLTGTAEQAADRLGQYADAGATHAVLGVGGTDWRVQVVHLAAVRALL</sequence>
<dbReference type="Pfam" id="PF00296">
    <property type="entry name" value="Bac_luciferase"/>
    <property type="match status" value="1"/>
</dbReference>
<gene>
    <name evidence="6" type="ORF">E0H75_12245</name>
</gene>
<evidence type="ECO:0000256" key="1">
    <source>
        <dbReference type="ARBA" id="ARBA00022630"/>
    </source>
</evidence>
<dbReference type="AlphaFoldDB" id="A0A4R0JYQ4"/>
<accession>A0A4R0JYQ4</accession>
<evidence type="ECO:0000259" key="5">
    <source>
        <dbReference type="Pfam" id="PF00296"/>
    </source>
</evidence>
<evidence type="ECO:0000313" key="6">
    <source>
        <dbReference type="EMBL" id="TCC51414.1"/>
    </source>
</evidence>
<dbReference type="Proteomes" id="UP000293342">
    <property type="component" value="Unassembled WGS sequence"/>
</dbReference>
<dbReference type="SUPFAM" id="SSF51679">
    <property type="entry name" value="Bacterial luciferase-like"/>
    <property type="match status" value="1"/>
</dbReference>
<feature type="domain" description="Luciferase-like" evidence="5">
    <location>
        <begin position="19"/>
        <end position="255"/>
    </location>
</feature>
<dbReference type="PANTHER" id="PTHR42847">
    <property type="entry name" value="ALKANESULFONATE MONOOXYGENASE"/>
    <property type="match status" value="1"/>
</dbReference>